<proteinExistence type="predicted"/>
<organism evidence="1 2">
    <name type="scientific">Corchorus olitorius</name>
    <dbReference type="NCBI Taxonomy" id="93759"/>
    <lineage>
        <taxon>Eukaryota</taxon>
        <taxon>Viridiplantae</taxon>
        <taxon>Streptophyta</taxon>
        <taxon>Embryophyta</taxon>
        <taxon>Tracheophyta</taxon>
        <taxon>Spermatophyta</taxon>
        <taxon>Magnoliopsida</taxon>
        <taxon>eudicotyledons</taxon>
        <taxon>Gunneridae</taxon>
        <taxon>Pentapetalae</taxon>
        <taxon>rosids</taxon>
        <taxon>malvids</taxon>
        <taxon>Malvales</taxon>
        <taxon>Malvaceae</taxon>
        <taxon>Grewioideae</taxon>
        <taxon>Apeibeae</taxon>
        <taxon>Corchorus</taxon>
    </lineage>
</organism>
<name>A0A1R3I4T7_9ROSI</name>
<protein>
    <submittedName>
        <fullName evidence="1">Uncharacterized protein</fullName>
    </submittedName>
</protein>
<reference evidence="2" key="1">
    <citation type="submission" date="2013-09" db="EMBL/GenBank/DDBJ databases">
        <title>Corchorus olitorius genome sequencing.</title>
        <authorList>
            <person name="Alam M."/>
            <person name="Haque M.S."/>
            <person name="Islam M.S."/>
            <person name="Emdad E.M."/>
            <person name="Islam M.M."/>
            <person name="Ahmed B."/>
            <person name="Halim A."/>
            <person name="Hossen Q.M.M."/>
            <person name="Hossain M.Z."/>
            <person name="Ahmed R."/>
            <person name="Khan M.M."/>
            <person name="Islam R."/>
            <person name="Rashid M.M."/>
            <person name="Khan S.A."/>
            <person name="Rahman M.S."/>
            <person name="Alam M."/>
            <person name="Yahiya A.S."/>
            <person name="Khan M.S."/>
            <person name="Azam M.S."/>
            <person name="Haque T."/>
            <person name="Lashkar M.Z.H."/>
            <person name="Akhand A.I."/>
            <person name="Morshed G."/>
            <person name="Roy S."/>
            <person name="Uddin K.S."/>
            <person name="Rabeya T."/>
            <person name="Hossain A.S."/>
            <person name="Chowdhury A."/>
            <person name="Snigdha A.R."/>
            <person name="Mortoza M.S."/>
            <person name="Matin S.A."/>
            <person name="Hoque S.M.E."/>
            <person name="Islam M.K."/>
            <person name="Roy D.K."/>
            <person name="Haider R."/>
            <person name="Moosa M.M."/>
            <person name="Elias S.M."/>
            <person name="Hasan A.M."/>
            <person name="Jahan S."/>
            <person name="Shafiuddin M."/>
            <person name="Mahmood N."/>
            <person name="Shommy N.S."/>
        </authorList>
    </citation>
    <scope>NUCLEOTIDE SEQUENCE [LARGE SCALE GENOMIC DNA]</scope>
    <source>
        <strain evidence="2">cv. O-4</strain>
    </source>
</reference>
<evidence type="ECO:0000313" key="1">
    <source>
        <dbReference type="EMBL" id="OMO77590.1"/>
    </source>
</evidence>
<dbReference type="Proteomes" id="UP000187203">
    <property type="component" value="Unassembled WGS sequence"/>
</dbReference>
<dbReference type="PROSITE" id="PS51257">
    <property type="entry name" value="PROKAR_LIPOPROTEIN"/>
    <property type="match status" value="1"/>
</dbReference>
<keyword evidence="2" id="KW-1185">Reference proteome</keyword>
<sequence length="206" mass="22466">MADGKIIPQSGTVFACATMRQESWSGIQQEISARVEAKVVYNVQGLVRIYGNHVKSATVQATLWFQTPDGQDHYIVIALIKCDRINCFDFSEWRSVIVYVEGPPPGTDILLNGLLIVKEAEKLNSPSTRVVPVIEECEGGNLGERENWEKPSEQENVINDVEGEGEMKGAAAIPFPGTKKPGSMSYSAPPSSATSITLLFQALLPI</sequence>
<dbReference type="InterPro" id="IPR008979">
    <property type="entry name" value="Galactose-bd-like_sf"/>
</dbReference>
<evidence type="ECO:0000313" key="2">
    <source>
        <dbReference type="Proteomes" id="UP000187203"/>
    </source>
</evidence>
<accession>A0A1R3I4T7</accession>
<comment type="caution">
    <text evidence="1">The sequence shown here is derived from an EMBL/GenBank/DDBJ whole genome shotgun (WGS) entry which is preliminary data.</text>
</comment>
<dbReference type="EMBL" id="AWUE01018910">
    <property type="protein sequence ID" value="OMO77590.1"/>
    <property type="molecule type" value="Genomic_DNA"/>
</dbReference>
<dbReference type="AlphaFoldDB" id="A0A1R3I4T7"/>
<dbReference type="Gene3D" id="2.60.120.260">
    <property type="entry name" value="Galactose-binding domain-like"/>
    <property type="match status" value="1"/>
</dbReference>
<dbReference type="STRING" id="93759.A0A1R3I4T7"/>
<dbReference type="SUPFAM" id="SSF49785">
    <property type="entry name" value="Galactose-binding domain-like"/>
    <property type="match status" value="1"/>
</dbReference>
<gene>
    <name evidence="1" type="ORF">COLO4_25076</name>
</gene>